<dbReference type="KEGG" id="aer:AERYTH_12730"/>
<dbReference type="EMBL" id="CP011502">
    <property type="protein sequence ID" value="ALX05498.1"/>
    <property type="molecule type" value="Genomic_DNA"/>
</dbReference>
<dbReference type="PATRIC" id="fig|2041.4.peg.2646"/>
<accession>A0A0U3T462</accession>
<evidence type="ECO:0000313" key="1">
    <source>
        <dbReference type="EMBL" id="ALX05498.1"/>
    </source>
</evidence>
<organism evidence="1 2">
    <name type="scientific">Aeromicrobium erythreum</name>
    <dbReference type="NCBI Taxonomy" id="2041"/>
    <lineage>
        <taxon>Bacteria</taxon>
        <taxon>Bacillati</taxon>
        <taxon>Actinomycetota</taxon>
        <taxon>Actinomycetes</taxon>
        <taxon>Propionibacteriales</taxon>
        <taxon>Nocardioidaceae</taxon>
        <taxon>Aeromicrobium</taxon>
    </lineage>
</organism>
<name>A0A0U3T462_9ACTN</name>
<evidence type="ECO:0000313" key="2">
    <source>
        <dbReference type="Proteomes" id="UP000067689"/>
    </source>
</evidence>
<gene>
    <name evidence="1" type="ORF">AERYTH_12730</name>
</gene>
<dbReference type="STRING" id="2041.AERYTH_12730"/>
<dbReference type="RefSeq" id="WP_067859321.1">
    <property type="nucleotide sequence ID" value="NZ_CP011502.1"/>
</dbReference>
<dbReference type="AlphaFoldDB" id="A0A0U3T462"/>
<reference evidence="1 2" key="1">
    <citation type="journal article" date="1991" name="Int. J. Syst. Bacteriol.">
        <title>Description of the erythromycin-producing bacterium Arthrobacter sp. strain NRRL B-3381 as Aeromicrobium erythreum gen. nov., sp. nov.</title>
        <authorList>
            <person name="Miller E.S."/>
            <person name="Woese C.R."/>
            <person name="Brenner S."/>
        </authorList>
    </citation>
    <scope>NUCLEOTIDE SEQUENCE [LARGE SCALE GENOMIC DNA]</scope>
    <source>
        <strain evidence="1 2">AR18</strain>
    </source>
</reference>
<protein>
    <submittedName>
        <fullName evidence="1">Uncharacterized protein</fullName>
    </submittedName>
</protein>
<dbReference type="Proteomes" id="UP000067689">
    <property type="component" value="Chromosome"/>
</dbReference>
<proteinExistence type="predicted"/>
<keyword evidence="2" id="KW-1185">Reference proteome</keyword>
<dbReference type="OrthoDB" id="5113395at2"/>
<sequence>MSEHRMAWLVTTDDAVAVGDPWRDHVLLTTEGLVHRRLDVDAEAMVDEATWSWADVTDLLVSAPTSRTSKPGLWAFLRAAAAEATGWGSTLSSVEVAVRIVHADGTDALLLLDGHTGGGYPAEDQEEAHAMLRRVLEDPGTLPQIRNLIAQPDA</sequence>